<sequence length="111" mass="11913">MKHGCFTGVRSTRRPFHAPSSLASTDHSENSNCSLKLSLKPDSDQPMEASPSEKIEENIKEETSKPVITGGTSRQSAFHASTPVVGSSGVNKGAVVVVSELFDLMRLKVEI</sequence>
<dbReference type="EMBL" id="SZYD01000018">
    <property type="protein sequence ID" value="KAD2806210.1"/>
    <property type="molecule type" value="Genomic_DNA"/>
</dbReference>
<proteinExistence type="predicted"/>
<dbReference type="AlphaFoldDB" id="A0A5N6LXG5"/>
<comment type="caution">
    <text evidence="2">The sequence shown here is derived from an EMBL/GenBank/DDBJ whole genome shotgun (WGS) entry which is preliminary data.</text>
</comment>
<accession>A0A5N6LXG5</accession>
<evidence type="ECO:0000313" key="3">
    <source>
        <dbReference type="Proteomes" id="UP000326396"/>
    </source>
</evidence>
<evidence type="ECO:0000313" key="2">
    <source>
        <dbReference type="EMBL" id="KAD2806210.1"/>
    </source>
</evidence>
<protein>
    <submittedName>
        <fullName evidence="2">Uncharacterized protein</fullName>
    </submittedName>
</protein>
<feature type="compositionally biased region" description="Basic and acidic residues" evidence="1">
    <location>
        <begin position="51"/>
        <end position="64"/>
    </location>
</feature>
<dbReference type="Proteomes" id="UP000326396">
    <property type="component" value="Linkage Group LG8"/>
</dbReference>
<feature type="compositionally biased region" description="Polar residues" evidence="1">
    <location>
        <begin position="21"/>
        <end position="35"/>
    </location>
</feature>
<gene>
    <name evidence="2" type="ORF">E3N88_39587</name>
</gene>
<feature type="region of interest" description="Disordered" evidence="1">
    <location>
        <begin position="1"/>
        <end position="75"/>
    </location>
</feature>
<name>A0A5N6LXG5_9ASTR</name>
<organism evidence="2 3">
    <name type="scientific">Mikania micrantha</name>
    <name type="common">bitter vine</name>
    <dbReference type="NCBI Taxonomy" id="192012"/>
    <lineage>
        <taxon>Eukaryota</taxon>
        <taxon>Viridiplantae</taxon>
        <taxon>Streptophyta</taxon>
        <taxon>Embryophyta</taxon>
        <taxon>Tracheophyta</taxon>
        <taxon>Spermatophyta</taxon>
        <taxon>Magnoliopsida</taxon>
        <taxon>eudicotyledons</taxon>
        <taxon>Gunneridae</taxon>
        <taxon>Pentapetalae</taxon>
        <taxon>asterids</taxon>
        <taxon>campanulids</taxon>
        <taxon>Asterales</taxon>
        <taxon>Asteraceae</taxon>
        <taxon>Asteroideae</taxon>
        <taxon>Heliantheae alliance</taxon>
        <taxon>Eupatorieae</taxon>
        <taxon>Mikania</taxon>
    </lineage>
</organism>
<keyword evidence="3" id="KW-1185">Reference proteome</keyword>
<reference evidence="2 3" key="1">
    <citation type="submission" date="2019-05" db="EMBL/GenBank/DDBJ databases">
        <title>Mikania micrantha, genome provides insights into the molecular mechanism of rapid growth.</title>
        <authorList>
            <person name="Liu B."/>
        </authorList>
    </citation>
    <scope>NUCLEOTIDE SEQUENCE [LARGE SCALE GENOMIC DNA]</scope>
    <source>
        <strain evidence="2">NLD-2019</strain>
        <tissue evidence="2">Leaf</tissue>
    </source>
</reference>
<evidence type="ECO:0000256" key="1">
    <source>
        <dbReference type="SAM" id="MobiDB-lite"/>
    </source>
</evidence>